<dbReference type="InterPro" id="IPR000719">
    <property type="entry name" value="Prot_kinase_dom"/>
</dbReference>
<evidence type="ECO:0000259" key="1">
    <source>
        <dbReference type="PROSITE" id="PS50011"/>
    </source>
</evidence>
<evidence type="ECO:0000313" key="2">
    <source>
        <dbReference type="EMBL" id="NER32097.1"/>
    </source>
</evidence>
<dbReference type="PROSITE" id="PS50011">
    <property type="entry name" value="PROTEIN_KINASE_DOM"/>
    <property type="match status" value="1"/>
</dbReference>
<dbReference type="SUPFAM" id="SSF56112">
    <property type="entry name" value="Protein kinase-like (PK-like)"/>
    <property type="match status" value="1"/>
</dbReference>
<feature type="domain" description="Protein kinase" evidence="1">
    <location>
        <begin position="12"/>
        <end position="95"/>
    </location>
</feature>
<sequence>MNKFPEFECQGYQVEKELGSNRAGGRVTYLARVITNRQPVVIKQFQFVKSDSSWSDYNAHEREIQVLQGLKHSGIPRYLDSFETPDGFCMVQEYK</sequence>
<accession>A0A6B3NKJ2</accession>
<dbReference type="Gene3D" id="3.30.200.20">
    <property type="entry name" value="Phosphorylase Kinase, domain 1"/>
    <property type="match status" value="1"/>
</dbReference>
<reference evidence="2" key="1">
    <citation type="submission" date="2019-11" db="EMBL/GenBank/DDBJ databases">
        <title>Genomic insights into an expanded diversity of filamentous marine cyanobacteria reveals the extraordinary biosynthetic potential of Moorea and Okeania.</title>
        <authorList>
            <person name="Ferreira Leao T."/>
            <person name="Wang M."/>
            <person name="Moss N."/>
            <person name="Da Silva R."/>
            <person name="Sanders J."/>
            <person name="Nurk S."/>
            <person name="Gurevich A."/>
            <person name="Humphrey G."/>
            <person name="Reher R."/>
            <person name="Zhu Q."/>
            <person name="Belda-Ferre P."/>
            <person name="Glukhov E."/>
            <person name="Rex R."/>
            <person name="Dorrestein P.C."/>
            <person name="Knight R."/>
            <person name="Pevzner P."/>
            <person name="Gerwick W.H."/>
            <person name="Gerwick L."/>
        </authorList>
    </citation>
    <scope>NUCLEOTIDE SEQUENCE</scope>
    <source>
        <strain evidence="2">SIO1C4</strain>
    </source>
</reference>
<feature type="non-terminal residue" evidence="2">
    <location>
        <position position="95"/>
    </location>
</feature>
<dbReference type="EMBL" id="JAAHFQ010001064">
    <property type="protein sequence ID" value="NER32097.1"/>
    <property type="molecule type" value="Genomic_DNA"/>
</dbReference>
<name>A0A6B3NKJ2_9CYAN</name>
<dbReference type="GO" id="GO:0005524">
    <property type="term" value="F:ATP binding"/>
    <property type="evidence" value="ECO:0007669"/>
    <property type="project" value="InterPro"/>
</dbReference>
<dbReference type="AlphaFoldDB" id="A0A6B3NKJ2"/>
<gene>
    <name evidence="2" type="ORF">F6J89_31965</name>
</gene>
<dbReference type="GO" id="GO:0004672">
    <property type="term" value="F:protein kinase activity"/>
    <property type="evidence" value="ECO:0007669"/>
    <property type="project" value="InterPro"/>
</dbReference>
<comment type="caution">
    <text evidence="2">The sequence shown here is derived from an EMBL/GenBank/DDBJ whole genome shotgun (WGS) entry which is preliminary data.</text>
</comment>
<protein>
    <recommendedName>
        <fullName evidence="1">Protein kinase domain-containing protein</fullName>
    </recommendedName>
</protein>
<dbReference type="InterPro" id="IPR011009">
    <property type="entry name" value="Kinase-like_dom_sf"/>
</dbReference>
<dbReference type="Pfam" id="PF00069">
    <property type="entry name" value="Pkinase"/>
    <property type="match status" value="1"/>
</dbReference>
<organism evidence="2">
    <name type="scientific">Symploca sp. SIO1C4</name>
    <dbReference type="NCBI Taxonomy" id="2607765"/>
    <lineage>
        <taxon>Bacteria</taxon>
        <taxon>Bacillati</taxon>
        <taxon>Cyanobacteriota</taxon>
        <taxon>Cyanophyceae</taxon>
        <taxon>Coleofasciculales</taxon>
        <taxon>Coleofasciculaceae</taxon>
        <taxon>Symploca</taxon>
    </lineage>
</organism>
<proteinExistence type="predicted"/>